<dbReference type="InterPro" id="IPR036388">
    <property type="entry name" value="WH-like_DNA-bd_sf"/>
</dbReference>
<keyword evidence="2" id="KW-0805">Transcription regulation</keyword>
<proteinExistence type="inferred from homology"/>
<evidence type="ECO:0000259" key="5">
    <source>
        <dbReference type="PROSITE" id="PS50931"/>
    </source>
</evidence>
<dbReference type="GO" id="GO:0043565">
    <property type="term" value="F:sequence-specific DNA binding"/>
    <property type="evidence" value="ECO:0007669"/>
    <property type="project" value="TreeGrafter"/>
</dbReference>
<dbReference type="eggNOG" id="COG0583">
    <property type="taxonomic scope" value="Bacteria"/>
</dbReference>
<keyword evidence="4" id="KW-0804">Transcription</keyword>
<dbReference type="Gene3D" id="1.10.10.10">
    <property type="entry name" value="Winged helix-like DNA-binding domain superfamily/Winged helix DNA-binding domain"/>
    <property type="match status" value="1"/>
</dbReference>
<dbReference type="STRING" id="46680.GCA_000807755_01971"/>
<reference evidence="6 7" key="1">
    <citation type="submission" date="2017-06" db="EMBL/GenBank/DDBJ databases">
        <title>Draft genome of Pseudomonas nitroreducens DF05.</title>
        <authorList>
            <person name="Iyer R."/>
        </authorList>
    </citation>
    <scope>NUCLEOTIDE SEQUENCE [LARGE SCALE GENOMIC DNA]</scope>
    <source>
        <strain evidence="6 7">DF05</strain>
    </source>
</reference>
<dbReference type="SUPFAM" id="SSF46785">
    <property type="entry name" value="Winged helix' DNA-binding domain"/>
    <property type="match status" value="1"/>
</dbReference>
<comment type="similarity">
    <text evidence="1">Belongs to the LysR transcriptional regulatory family.</text>
</comment>
<sequence>MKAHSDELKTFATVIDCGSITAAAEQLGLTPSAVSRALSKLEEKLGTTLLNRTTRRMKLTEEGEFFLENARHILEQMDALEERLALRQQSPAGRLRINAASPFMLHAVVPHIGVFRERYPDIELQLNTNDLNIDLLEQSTDIAIRIGHLADSSLHARPLGSSRLNLLAAPQYLERHGTPTSLEELLGHSLLGFTQPEALNVWPIRHAGGDTLTVNPSLSASSGETLRQLAIGGQGIACLASFMTCDDIRAGRLVRVLPEMTSERRQPIHAVYYRNSQLALRIQCFLDFIQERLAQSLHATG</sequence>
<dbReference type="GO" id="GO:0006351">
    <property type="term" value="P:DNA-templated transcription"/>
    <property type="evidence" value="ECO:0007669"/>
    <property type="project" value="TreeGrafter"/>
</dbReference>
<dbReference type="AlphaFoldDB" id="A0A2D0AC59"/>
<comment type="caution">
    <text evidence="6">The sequence shown here is derived from an EMBL/GenBank/DDBJ whole genome shotgun (WGS) entry which is preliminary data.</text>
</comment>
<dbReference type="InterPro" id="IPR005119">
    <property type="entry name" value="LysR_subst-bd"/>
</dbReference>
<feature type="domain" description="HTH lysR-type" evidence="5">
    <location>
        <begin position="1"/>
        <end position="60"/>
    </location>
</feature>
<dbReference type="InterPro" id="IPR058163">
    <property type="entry name" value="LysR-type_TF_proteobact-type"/>
</dbReference>
<dbReference type="Pfam" id="PF03466">
    <property type="entry name" value="LysR_substrate"/>
    <property type="match status" value="1"/>
</dbReference>
<dbReference type="Pfam" id="PF00126">
    <property type="entry name" value="HTH_1"/>
    <property type="match status" value="1"/>
</dbReference>
<dbReference type="SUPFAM" id="SSF53850">
    <property type="entry name" value="Periplasmic binding protein-like II"/>
    <property type="match status" value="1"/>
</dbReference>
<protein>
    <submittedName>
        <fullName evidence="6">LysR family transcriptional regulator</fullName>
    </submittedName>
</protein>
<dbReference type="Proteomes" id="UP000198145">
    <property type="component" value="Unassembled WGS sequence"/>
</dbReference>
<evidence type="ECO:0000256" key="3">
    <source>
        <dbReference type="ARBA" id="ARBA00023125"/>
    </source>
</evidence>
<accession>A0A2D0AC59</accession>
<dbReference type="PANTHER" id="PTHR30537">
    <property type="entry name" value="HTH-TYPE TRANSCRIPTIONAL REGULATOR"/>
    <property type="match status" value="1"/>
</dbReference>
<dbReference type="PANTHER" id="PTHR30537:SF20">
    <property type="entry name" value="TRANSCRIPTIONAL REGULATORY PROTEIN"/>
    <property type="match status" value="1"/>
</dbReference>
<evidence type="ECO:0000313" key="7">
    <source>
        <dbReference type="Proteomes" id="UP000198145"/>
    </source>
</evidence>
<dbReference type="GO" id="GO:0003700">
    <property type="term" value="F:DNA-binding transcription factor activity"/>
    <property type="evidence" value="ECO:0007669"/>
    <property type="project" value="InterPro"/>
</dbReference>
<dbReference type="RefSeq" id="WP_088421553.1">
    <property type="nucleotide sequence ID" value="NZ_NJBA01000012.1"/>
</dbReference>
<evidence type="ECO:0000256" key="2">
    <source>
        <dbReference type="ARBA" id="ARBA00023015"/>
    </source>
</evidence>
<gene>
    <name evidence="6" type="ORF">CEG18_27215</name>
</gene>
<dbReference type="Gene3D" id="3.40.190.10">
    <property type="entry name" value="Periplasmic binding protein-like II"/>
    <property type="match status" value="2"/>
</dbReference>
<name>A0A2D0AC59_PSENT</name>
<evidence type="ECO:0000313" key="6">
    <source>
        <dbReference type="EMBL" id="OWP47847.1"/>
    </source>
</evidence>
<dbReference type="EMBL" id="NJBA01000012">
    <property type="protein sequence ID" value="OWP47847.1"/>
    <property type="molecule type" value="Genomic_DNA"/>
</dbReference>
<dbReference type="InterPro" id="IPR000847">
    <property type="entry name" value="LysR_HTH_N"/>
</dbReference>
<dbReference type="PROSITE" id="PS50931">
    <property type="entry name" value="HTH_LYSR"/>
    <property type="match status" value="1"/>
</dbReference>
<dbReference type="InterPro" id="IPR036390">
    <property type="entry name" value="WH_DNA-bd_sf"/>
</dbReference>
<dbReference type="FunFam" id="1.10.10.10:FF:000001">
    <property type="entry name" value="LysR family transcriptional regulator"/>
    <property type="match status" value="1"/>
</dbReference>
<organism evidence="6 7">
    <name type="scientific">Pseudomonas nitroreducens</name>
    <dbReference type="NCBI Taxonomy" id="46680"/>
    <lineage>
        <taxon>Bacteria</taxon>
        <taxon>Pseudomonadati</taxon>
        <taxon>Pseudomonadota</taxon>
        <taxon>Gammaproteobacteria</taxon>
        <taxon>Pseudomonadales</taxon>
        <taxon>Pseudomonadaceae</taxon>
        <taxon>Pseudomonas</taxon>
    </lineage>
</organism>
<evidence type="ECO:0000256" key="1">
    <source>
        <dbReference type="ARBA" id="ARBA00009437"/>
    </source>
</evidence>
<evidence type="ECO:0000256" key="4">
    <source>
        <dbReference type="ARBA" id="ARBA00023163"/>
    </source>
</evidence>
<keyword evidence="3" id="KW-0238">DNA-binding</keyword>
<dbReference type="PRINTS" id="PR00039">
    <property type="entry name" value="HTHLYSR"/>
</dbReference>